<comment type="caution">
    <text evidence="1">The sequence shown here is derived from an EMBL/GenBank/DDBJ whole genome shotgun (WGS) entry which is preliminary data.</text>
</comment>
<sequence>MKKRYYILLIFLVFGIFLNSCSGGHKFSTIGKEYDLLLFADNEFYNAREDMILDNLSNKVFFTHSESIFKIMKKNIEKASRMKKYKNIVFIDNIMTTEDVTTYITDVLGSDKVYETKDVTIAHKENMWAEGQTVVFLLFAGDVITEDDIEKAVEKAGDIVEKDVQKRIEDELFKEDTNSELVKKAKERFDFKLHIPKRYFSFKEKDDFLSVVTRAPDRLFFFYSEEYSASKQVNEENAVKLRNKVTGMYYDGDVVFTEMKEWKKESPDKNYFYNFEKIDYKGNSFYKLQGLWENNENIRGGVFVTYYYHDKENNKIYLIDAMLHNPGEPKWPYINKMSMIQRKNTELIIDQINQKKKE</sequence>
<organism evidence="1 2">
    <name type="scientific">Candidatus Mcinerneyibacterium aminivorans</name>
    <dbReference type="NCBI Taxonomy" id="2703815"/>
    <lineage>
        <taxon>Bacteria</taxon>
        <taxon>Candidatus Macinerneyibacteriota</taxon>
        <taxon>Candidatus Mcinerneyibacteria</taxon>
        <taxon>Candidatus Mcinerneyibacteriales</taxon>
        <taxon>Candidatus Mcinerneyibacteriaceae</taxon>
        <taxon>Candidatus Mcinerneyibacterium</taxon>
    </lineage>
</organism>
<protein>
    <submittedName>
        <fullName evidence="1">DUF4837 family protein</fullName>
    </submittedName>
</protein>
<dbReference type="AlphaFoldDB" id="A0A5D0MGM2"/>
<reference evidence="1" key="1">
    <citation type="submission" date="2019-08" db="EMBL/GenBank/DDBJ databases">
        <title>Genomic characterization of a novel candidate phylum (ARYD3) from a high temperature, high salinity tertiary oil reservoir in north central Oklahoma, USA.</title>
        <authorList>
            <person name="Youssef N.H."/>
            <person name="Yadav A."/>
            <person name="Elshahed M.S."/>
        </authorList>
    </citation>
    <scope>NUCLEOTIDE SEQUENCE [LARGE SCALE GENOMIC DNA]</scope>
    <source>
        <strain evidence="1">ARYD3</strain>
    </source>
</reference>
<name>A0A5D0MGM2_9BACT</name>
<evidence type="ECO:0000313" key="1">
    <source>
        <dbReference type="EMBL" id="TYB30388.1"/>
    </source>
</evidence>
<dbReference type="Pfam" id="PF16125">
    <property type="entry name" value="DUF4837"/>
    <property type="match status" value="1"/>
</dbReference>
<evidence type="ECO:0000313" key="2">
    <source>
        <dbReference type="Proteomes" id="UP000324143"/>
    </source>
</evidence>
<proteinExistence type="predicted"/>
<gene>
    <name evidence="1" type="ORF">FXF47_09635</name>
</gene>
<accession>A0A5D0MGM2</accession>
<dbReference type="InterPro" id="IPR032286">
    <property type="entry name" value="DUF4837"/>
</dbReference>
<dbReference type="Proteomes" id="UP000324143">
    <property type="component" value="Unassembled WGS sequence"/>
</dbReference>
<keyword evidence="2" id="KW-1185">Reference proteome</keyword>
<dbReference type="EMBL" id="VSIX01000139">
    <property type="protein sequence ID" value="TYB30388.1"/>
    <property type="molecule type" value="Genomic_DNA"/>
</dbReference>